<dbReference type="GO" id="GO:0016616">
    <property type="term" value="F:oxidoreductase activity, acting on the CH-OH group of donors, NAD or NADP as acceptor"/>
    <property type="evidence" value="ECO:0007669"/>
    <property type="project" value="TreeGrafter"/>
</dbReference>
<organism evidence="3 4">
    <name type="scientific">Mucor saturninus</name>
    <dbReference type="NCBI Taxonomy" id="64648"/>
    <lineage>
        <taxon>Eukaryota</taxon>
        <taxon>Fungi</taxon>
        <taxon>Fungi incertae sedis</taxon>
        <taxon>Mucoromycota</taxon>
        <taxon>Mucoromycotina</taxon>
        <taxon>Mucoromycetes</taxon>
        <taxon>Mucorales</taxon>
        <taxon>Mucorineae</taxon>
        <taxon>Mucoraceae</taxon>
        <taxon>Mucor</taxon>
    </lineage>
</organism>
<keyword evidence="2" id="KW-0560">Oxidoreductase</keyword>
<evidence type="ECO:0000256" key="1">
    <source>
        <dbReference type="ARBA" id="ARBA00006484"/>
    </source>
</evidence>
<dbReference type="Proteomes" id="UP000603453">
    <property type="component" value="Unassembled WGS sequence"/>
</dbReference>
<accession>A0A8H7V2S4</accession>
<dbReference type="AlphaFoldDB" id="A0A8H7V2S4"/>
<dbReference type="PANTHER" id="PTHR44229:SF4">
    <property type="entry name" value="15-HYDROXYPROSTAGLANDIN DEHYDROGENASE [NAD(+)]"/>
    <property type="match status" value="1"/>
</dbReference>
<dbReference type="SUPFAM" id="SSF51735">
    <property type="entry name" value="NAD(P)-binding Rossmann-fold domains"/>
    <property type="match status" value="1"/>
</dbReference>
<keyword evidence="4" id="KW-1185">Reference proteome</keyword>
<proteinExistence type="inferred from homology"/>
<evidence type="ECO:0000313" key="4">
    <source>
        <dbReference type="Proteomes" id="UP000603453"/>
    </source>
</evidence>
<sequence>MTETSLSSPTVTRFDGKVAVITGGSRGIGKAVADKLIKGGAKVVIGDILEQEGQATVDDFNKNAGSKVASFIRTDVTKYTDNKALFQHAESEFGGVDIAVLNAGIVSNCDTLFSPLDDDLEEKIFNINAIGVIKGAKVALLHMAKRGGGSIVCTASLAGLYCLPFFNAYNATKHALVGFVRSCQHLPDICNVRINAVCPGYVETDLLKNLVDADPSLAISICNPRVPLEYVVDGNIMFLSDTTKNAKILMVLPDGPQFSETPELPGSMISEASEKSTREYAKTVVPDGKEKLAKALQNYKNEYH</sequence>
<dbReference type="Gene3D" id="3.40.50.720">
    <property type="entry name" value="NAD(P)-binding Rossmann-like Domain"/>
    <property type="match status" value="1"/>
</dbReference>
<dbReference type="EMBL" id="JAEPRD010000098">
    <property type="protein sequence ID" value="KAG2199314.1"/>
    <property type="molecule type" value="Genomic_DNA"/>
</dbReference>
<dbReference type="OrthoDB" id="5840532at2759"/>
<dbReference type="PRINTS" id="PR00081">
    <property type="entry name" value="GDHRDH"/>
</dbReference>
<dbReference type="InterPro" id="IPR002347">
    <property type="entry name" value="SDR_fam"/>
</dbReference>
<evidence type="ECO:0000256" key="2">
    <source>
        <dbReference type="ARBA" id="ARBA00023002"/>
    </source>
</evidence>
<dbReference type="Pfam" id="PF00106">
    <property type="entry name" value="adh_short"/>
    <property type="match status" value="1"/>
</dbReference>
<dbReference type="GO" id="GO:0005737">
    <property type="term" value="C:cytoplasm"/>
    <property type="evidence" value="ECO:0007669"/>
    <property type="project" value="TreeGrafter"/>
</dbReference>
<dbReference type="InterPro" id="IPR036291">
    <property type="entry name" value="NAD(P)-bd_dom_sf"/>
</dbReference>
<comment type="caution">
    <text evidence="3">The sequence shown here is derived from an EMBL/GenBank/DDBJ whole genome shotgun (WGS) entry which is preliminary data.</text>
</comment>
<name>A0A8H7V2S4_9FUNG</name>
<protein>
    <recommendedName>
        <fullName evidence="5">Alcohol dehydrogenase</fullName>
    </recommendedName>
</protein>
<dbReference type="PANTHER" id="PTHR44229">
    <property type="entry name" value="15-HYDROXYPROSTAGLANDIN DEHYDROGENASE [NAD(+)]"/>
    <property type="match status" value="1"/>
</dbReference>
<gene>
    <name evidence="3" type="ORF">INT47_012948</name>
</gene>
<evidence type="ECO:0008006" key="5">
    <source>
        <dbReference type="Google" id="ProtNLM"/>
    </source>
</evidence>
<comment type="similarity">
    <text evidence="1">Belongs to the short-chain dehydrogenases/reductases (SDR) family.</text>
</comment>
<reference evidence="3" key="1">
    <citation type="submission" date="2020-12" db="EMBL/GenBank/DDBJ databases">
        <title>Metabolic potential, ecology and presence of endohyphal bacteria is reflected in genomic diversity of Mucoromycotina.</title>
        <authorList>
            <person name="Muszewska A."/>
            <person name="Okrasinska A."/>
            <person name="Steczkiewicz K."/>
            <person name="Drgas O."/>
            <person name="Orlowska M."/>
            <person name="Perlinska-Lenart U."/>
            <person name="Aleksandrzak-Piekarczyk T."/>
            <person name="Szatraj K."/>
            <person name="Zielenkiewicz U."/>
            <person name="Pilsyk S."/>
            <person name="Malc E."/>
            <person name="Mieczkowski P."/>
            <person name="Kruszewska J.S."/>
            <person name="Biernat P."/>
            <person name="Pawlowska J."/>
        </authorList>
    </citation>
    <scope>NUCLEOTIDE SEQUENCE</scope>
    <source>
        <strain evidence="3">WA0000017839</strain>
    </source>
</reference>
<evidence type="ECO:0000313" key="3">
    <source>
        <dbReference type="EMBL" id="KAG2199314.1"/>
    </source>
</evidence>